<sequence length="259" mass="28905">MNWKRLGAGHLCLACGKLLATPMCCNNCGLAFFCGPECHSAAAAQHKGACATARSVVSRLMYEEHPNERDVASMQDFVRIVGRQCNPVSSSYKLGPSCNGSKEALRFLHEHPGIIQRAVADHLFLCCHLLMHERVCCNPHIYAWCLLDGCIREGSIDRFMERIGLAPTLSDSPLSEEQAKQRHLDWQRTSVLPLQEMFGQVGIGRFWDPKPAFPKGALAVTGSDLKDMASRRSCDYHRATIQETQEDVLAFRRCKSRSL</sequence>
<dbReference type="Gene3D" id="6.10.140.2220">
    <property type="match status" value="1"/>
</dbReference>
<evidence type="ECO:0000259" key="6">
    <source>
        <dbReference type="PROSITE" id="PS50865"/>
    </source>
</evidence>
<keyword evidence="8" id="KW-1185">Reference proteome</keyword>
<evidence type="ECO:0000313" key="8">
    <source>
        <dbReference type="Proteomes" id="UP001491310"/>
    </source>
</evidence>
<evidence type="ECO:0000256" key="3">
    <source>
        <dbReference type="ARBA" id="ARBA00022833"/>
    </source>
</evidence>
<feature type="signal peptide" evidence="5">
    <location>
        <begin position="1"/>
        <end position="20"/>
    </location>
</feature>
<accession>A0ABR2YBV8</accession>
<keyword evidence="2 4" id="KW-0863">Zinc-finger</keyword>
<keyword evidence="1" id="KW-0479">Metal-binding</keyword>
<dbReference type="InterPro" id="IPR002893">
    <property type="entry name" value="Znf_MYND"/>
</dbReference>
<dbReference type="SUPFAM" id="SSF144232">
    <property type="entry name" value="HIT/MYND zinc finger-like"/>
    <property type="match status" value="1"/>
</dbReference>
<name>A0ABR2YBV8_9CHLO</name>
<evidence type="ECO:0000256" key="1">
    <source>
        <dbReference type="ARBA" id="ARBA00022723"/>
    </source>
</evidence>
<keyword evidence="3" id="KW-0862">Zinc</keyword>
<evidence type="ECO:0000256" key="4">
    <source>
        <dbReference type="PROSITE-ProRule" id="PRU00134"/>
    </source>
</evidence>
<organism evidence="7 8">
    <name type="scientific">Coccomyxa subellipsoidea</name>
    <dbReference type="NCBI Taxonomy" id="248742"/>
    <lineage>
        <taxon>Eukaryota</taxon>
        <taxon>Viridiplantae</taxon>
        <taxon>Chlorophyta</taxon>
        <taxon>core chlorophytes</taxon>
        <taxon>Trebouxiophyceae</taxon>
        <taxon>Trebouxiophyceae incertae sedis</taxon>
        <taxon>Coccomyxaceae</taxon>
        <taxon>Coccomyxa</taxon>
    </lineage>
</organism>
<feature type="domain" description="MYND-type" evidence="6">
    <location>
        <begin position="12"/>
        <end position="50"/>
    </location>
</feature>
<dbReference type="EMBL" id="JALJOT010000017">
    <property type="protein sequence ID" value="KAK9901624.1"/>
    <property type="molecule type" value="Genomic_DNA"/>
</dbReference>
<dbReference type="Proteomes" id="UP001491310">
    <property type="component" value="Unassembled WGS sequence"/>
</dbReference>
<evidence type="ECO:0000313" key="7">
    <source>
        <dbReference type="EMBL" id="KAK9901624.1"/>
    </source>
</evidence>
<protein>
    <recommendedName>
        <fullName evidence="6">MYND-type domain-containing protein</fullName>
    </recommendedName>
</protein>
<evidence type="ECO:0000256" key="5">
    <source>
        <dbReference type="SAM" id="SignalP"/>
    </source>
</evidence>
<comment type="caution">
    <text evidence="7">The sequence shown here is derived from an EMBL/GenBank/DDBJ whole genome shotgun (WGS) entry which is preliminary data.</text>
</comment>
<keyword evidence="5" id="KW-0732">Signal</keyword>
<proteinExistence type="predicted"/>
<feature type="chain" id="PRO_5046971957" description="MYND-type domain-containing protein" evidence="5">
    <location>
        <begin position="21"/>
        <end position="259"/>
    </location>
</feature>
<gene>
    <name evidence="7" type="ORF">WJX75_005558</name>
</gene>
<reference evidence="7 8" key="1">
    <citation type="journal article" date="2024" name="Nat. Commun.">
        <title>Phylogenomics reveals the evolutionary origins of lichenization in chlorophyte algae.</title>
        <authorList>
            <person name="Puginier C."/>
            <person name="Libourel C."/>
            <person name="Otte J."/>
            <person name="Skaloud P."/>
            <person name="Haon M."/>
            <person name="Grisel S."/>
            <person name="Petersen M."/>
            <person name="Berrin J.G."/>
            <person name="Delaux P.M."/>
            <person name="Dal Grande F."/>
            <person name="Keller J."/>
        </authorList>
    </citation>
    <scope>NUCLEOTIDE SEQUENCE [LARGE SCALE GENOMIC DNA]</scope>
    <source>
        <strain evidence="7 8">SAG 216-7</strain>
    </source>
</reference>
<evidence type="ECO:0000256" key="2">
    <source>
        <dbReference type="ARBA" id="ARBA00022771"/>
    </source>
</evidence>
<dbReference type="PROSITE" id="PS50865">
    <property type="entry name" value="ZF_MYND_2"/>
    <property type="match status" value="1"/>
</dbReference>